<comment type="caution">
    <text evidence="1">The sequence shown here is derived from an EMBL/GenBank/DDBJ whole genome shotgun (WGS) entry which is preliminary data.</text>
</comment>
<organism evidence="1 2">
    <name type="scientific">Scutellospora calospora</name>
    <dbReference type="NCBI Taxonomy" id="85575"/>
    <lineage>
        <taxon>Eukaryota</taxon>
        <taxon>Fungi</taxon>
        <taxon>Fungi incertae sedis</taxon>
        <taxon>Mucoromycota</taxon>
        <taxon>Glomeromycotina</taxon>
        <taxon>Glomeromycetes</taxon>
        <taxon>Diversisporales</taxon>
        <taxon>Gigasporaceae</taxon>
        <taxon>Scutellospora</taxon>
    </lineage>
</organism>
<reference evidence="1" key="1">
    <citation type="submission" date="2021-06" db="EMBL/GenBank/DDBJ databases">
        <authorList>
            <person name="Kallberg Y."/>
            <person name="Tangrot J."/>
            <person name="Rosling A."/>
        </authorList>
    </citation>
    <scope>NUCLEOTIDE SEQUENCE</scope>
    <source>
        <strain evidence="1">AU212A</strain>
    </source>
</reference>
<keyword evidence="2" id="KW-1185">Reference proteome</keyword>
<gene>
    <name evidence="1" type="ORF">SCALOS_LOCUS6893</name>
</gene>
<dbReference type="EMBL" id="CAJVPM010014219">
    <property type="protein sequence ID" value="CAG8599976.1"/>
    <property type="molecule type" value="Genomic_DNA"/>
</dbReference>
<evidence type="ECO:0000313" key="2">
    <source>
        <dbReference type="Proteomes" id="UP000789860"/>
    </source>
</evidence>
<accession>A0ACA9MNC6</accession>
<feature type="non-terminal residue" evidence="1">
    <location>
        <position position="46"/>
    </location>
</feature>
<name>A0ACA9MNC6_9GLOM</name>
<dbReference type="Proteomes" id="UP000789860">
    <property type="component" value="Unassembled WGS sequence"/>
</dbReference>
<proteinExistence type="predicted"/>
<evidence type="ECO:0000313" key="1">
    <source>
        <dbReference type="EMBL" id="CAG8599976.1"/>
    </source>
</evidence>
<sequence>MATIECMLYNSFIEYVCAMEATISTFFIKLRSKFPYAEWIYRNLDK</sequence>
<protein>
    <submittedName>
        <fullName evidence="1">9839_t:CDS:1</fullName>
    </submittedName>
</protein>